<reference evidence="1 2" key="1">
    <citation type="journal article" date="2018" name="Sci. Rep.">
        <title>Genomic signatures of local adaptation to the degree of environmental predictability in rotifers.</title>
        <authorList>
            <person name="Franch-Gras L."/>
            <person name="Hahn C."/>
            <person name="Garcia-Roger E.M."/>
            <person name="Carmona M.J."/>
            <person name="Serra M."/>
            <person name="Gomez A."/>
        </authorList>
    </citation>
    <scope>NUCLEOTIDE SEQUENCE [LARGE SCALE GENOMIC DNA]</scope>
    <source>
        <strain evidence="1">HYR1</strain>
    </source>
</reference>
<proteinExistence type="predicted"/>
<comment type="caution">
    <text evidence="1">The sequence shown here is derived from an EMBL/GenBank/DDBJ whole genome shotgun (WGS) entry which is preliminary data.</text>
</comment>
<gene>
    <name evidence="1" type="ORF">BpHYR1_047216</name>
</gene>
<keyword evidence="2" id="KW-1185">Reference proteome</keyword>
<dbReference type="Proteomes" id="UP000276133">
    <property type="component" value="Unassembled WGS sequence"/>
</dbReference>
<dbReference type="AlphaFoldDB" id="A0A3M7QV00"/>
<name>A0A3M7QV00_BRAPC</name>
<protein>
    <submittedName>
        <fullName evidence="1">Uncharacterized protein</fullName>
    </submittedName>
</protein>
<sequence length="60" mass="7005">MQKIADLGCLKSMFSYVYQIKSENLKKNLKNCSKLKLPKFMISIVSGHNNLLYYNIYVLD</sequence>
<accession>A0A3M7QV00</accession>
<dbReference type="EMBL" id="REGN01005112">
    <property type="protein sequence ID" value="RNA14775.1"/>
    <property type="molecule type" value="Genomic_DNA"/>
</dbReference>
<organism evidence="1 2">
    <name type="scientific">Brachionus plicatilis</name>
    <name type="common">Marine rotifer</name>
    <name type="synonym">Brachionus muelleri</name>
    <dbReference type="NCBI Taxonomy" id="10195"/>
    <lineage>
        <taxon>Eukaryota</taxon>
        <taxon>Metazoa</taxon>
        <taxon>Spiralia</taxon>
        <taxon>Gnathifera</taxon>
        <taxon>Rotifera</taxon>
        <taxon>Eurotatoria</taxon>
        <taxon>Monogononta</taxon>
        <taxon>Pseudotrocha</taxon>
        <taxon>Ploima</taxon>
        <taxon>Brachionidae</taxon>
        <taxon>Brachionus</taxon>
    </lineage>
</organism>
<evidence type="ECO:0000313" key="1">
    <source>
        <dbReference type="EMBL" id="RNA14775.1"/>
    </source>
</evidence>
<evidence type="ECO:0000313" key="2">
    <source>
        <dbReference type="Proteomes" id="UP000276133"/>
    </source>
</evidence>